<dbReference type="GeneID" id="107479717"/>
<accession>A0A9C6WHD5</accession>
<keyword evidence="1" id="KW-1185">Reference proteome</keyword>
<name>A0A9C6WHD5_ARADU</name>
<evidence type="ECO:0000313" key="1">
    <source>
        <dbReference type="Proteomes" id="UP000515211"/>
    </source>
</evidence>
<evidence type="ECO:0000313" key="2">
    <source>
        <dbReference type="RefSeq" id="XP_052115682.1"/>
    </source>
</evidence>
<sequence length="200" mass="23033">MQFCSFIRSNLVIFIHNFLSEGPTLDVLEKCQEVEARARELDKQVKLLVRFLILHTRQIHTSQCLVDLCGALHCDIEINFGLKKSKCNPAAAARNKHLCERDEKGNSTVEAHLSNWQKEKTILMDRFVIFGSSRFSNTFRIHRSLLICDSGYCTPNSAIGKCSWRRRARKTAKSAPRFLHVCCKPISLQRLSKHKFELQD</sequence>
<gene>
    <name evidence="2" type="primary">LOC107479717</name>
</gene>
<organism evidence="1 2">
    <name type="scientific">Arachis duranensis</name>
    <name type="common">Wild peanut</name>
    <dbReference type="NCBI Taxonomy" id="130453"/>
    <lineage>
        <taxon>Eukaryota</taxon>
        <taxon>Viridiplantae</taxon>
        <taxon>Streptophyta</taxon>
        <taxon>Embryophyta</taxon>
        <taxon>Tracheophyta</taxon>
        <taxon>Spermatophyta</taxon>
        <taxon>Magnoliopsida</taxon>
        <taxon>eudicotyledons</taxon>
        <taxon>Gunneridae</taxon>
        <taxon>Pentapetalae</taxon>
        <taxon>rosids</taxon>
        <taxon>fabids</taxon>
        <taxon>Fabales</taxon>
        <taxon>Fabaceae</taxon>
        <taxon>Papilionoideae</taxon>
        <taxon>50 kb inversion clade</taxon>
        <taxon>dalbergioids sensu lato</taxon>
        <taxon>Dalbergieae</taxon>
        <taxon>Pterocarpus clade</taxon>
        <taxon>Arachis</taxon>
    </lineage>
</organism>
<dbReference type="Proteomes" id="UP000515211">
    <property type="component" value="Chromosome 3"/>
</dbReference>
<protein>
    <submittedName>
        <fullName evidence="2">Uncharacterized protein LOC107479717 isoform X1</fullName>
    </submittedName>
</protein>
<reference evidence="2" key="2">
    <citation type="submission" date="2025-08" db="UniProtKB">
        <authorList>
            <consortium name="RefSeq"/>
        </authorList>
    </citation>
    <scope>IDENTIFICATION</scope>
    <source>
        <tissue evidence="2">Whole plant</tissue>
    </source>
</reference>
<reference evidence="1" key="1">
    <citation type="journal article" date="2016" name="Nat. Genet.">
        <title>The genome sequences of Arachis duranensis and Arachis ipaensis, the diploid ancestors of cultivated peanut.</title>
        <authorList>
            <person name="Bertioli D.J."/>
            <person name="Cannon S.B."/>
            <person name="Froenicke L."/>
            <person name="Huang G."/>
            <person name="Farmer A.D."/>
            <person name="Cannon E.K."/>
            <person name="Liu X."/>
            <person name="Gao D."/>
            <person name="Clevenger J."/>
            <person name="Dash S."/>
            <person name="Ren L."/>
            <person name="Moretzsohn M.C."/>
            <person name="Shirasawa K."/>
            <person name="Huang W."/>
            <person name="Vidigal B."/>
            <person name="Abernathy B."/>
            <person name="Chu Y."/>
            <person name="Niederhuth C.E."/>
            <person name="Umale P."/>
            <person name="Araujo A.C."/>
            <person name="Kozik A."/>
            <person name="Kim K.D."/>
            <person name="Burow M.D."/>
            <person name="Varshney R.K."/>
            <person name="Wang X."/>
            <person name="Zhang X."/>
            <person name="Barkley N."/>
            <person name="Guimaraes P.M."/>
            <person name="Isobe S."/>
            <person name="Guo B."/>
            <person name="Liao B."/>
            <person name="Stalker H.T."/>
            <person name="Schmitz R.J."/>
            <person name="Scheffler B.E."/>
            <person name="Leal-Bertioli S.C."/>
            <person name="Xun X."/>
            <person name="Jackson S.A."/>
            <person name="Michelmore R."/>
            <person name="Ozias-Akins P."/>
        </authorList>
    </citation>
    <scope>NUCLEOTIDE SEQUENCE [LARGE SCALE GENOMIC DNA]</scope>
    <source>
        <strain evidence="1">cv. V14167</strain>
    </source>
</reference>
<dbReference type="KEGG" id="adu:107479717"/>
<dbReference type="RefSeq" id="XP_052115682.1">
    <property type="nucleotide sequence ID" value="XM_052259722.1"/>
</dbReference>
<dbReference type="AlphaFoldDB" id="A0A9C6WHD5"/>
<proteinExistence type="predicted"/>